<reference evidence="2" key="1">
    <citation type="submission" date="2017-03" db="EMBL/GenBank/DDBJ databases">
        <authorList>
            <person name="Safronova V.I."/>
            <person name="Sazanova A.L."/>
            <person name="Chirak E.R."/>
        </authorList>
    </citation>
    <scope>NUCLEOTIDE SEQUENCE [LARGE SCALE GENOMIC DNA]</scope>
    <source>
        <strain evidence="2">Ach-343</strain>
    </source>
</reference>
<dbReference type="Proteomes" id="UP000248616">
    <property type="component" value="Unassembled WGS sequence"/>
</dbReference>
<sequence>MKGSKFGDGFDLVIFEFVAREKRRYPDAAFCLTGVTFACARTALSRTSISGTANRCSRRYARSM</sequence>
<accession>A0A2W7BU96</accession>
<dbReference type="AlphaFoldDB" id="A0A2W7BU96"/>
<organism evidence="1 2">
    <name type="scientific">Mesorhizobium kowhaii</name>
    <dbReference type="NCBI Taxonomy" id="1300272"/>
    <lineage>
        <taxon>Bacteria</taxon>
        <taxon>Pseudomonadati</taxon>
        <taxon>Pseudomonadota</taxon>
        <taxon>Alphaproteobacteria</taxon>
        <taxon>Hyphomicrobiales</taxon>
        <taxon>Phyllobacteriaceae</taxon>
        <taxon>Mesorhizobium</taxon>
    </lineage>
</organism>
<dbReference type="EMBL" id="MZXV01000072">
    <property type="protein sequence ID" value="PZV34440.1"/>
    <property type="molecule type" value="Genomic_DNA"/>
</dbReference>
<evidence type="ECO:0000313" key="1">
    <source>
        <dbReference type="EMBL" id="PZV34440.1"/>
    </source>
</evidence>
<keyword evidence="2" id="KW-1185">Reference proteome</keyword>
<evidence type="ECO:0000313" key="2">
    <source>
        <dbReference type="Proteomes" id="UP000248616"/>
    </source>
</evidence>
<name>A0A2W7BU96_9HYPH</name>
<protein>
    <submittedName>
        <fullName evidence="1">Uncharacterized protein</fullName>
    </submittedName>
</protein>
<comment type="caution">
    <text evidence="1">The sequence shown here is derived from an EMBL/GenBank/DDBJ whole genome shotgun (WGS) entry which is preliminary data.</text>
</comment>
<gene>
    <name evidence="1" type="ORF">B5V02_32195</name>
</gene>
<proteinExistence type="predicted"/>